<sequence>MNLDIEGRHALLFDDDANAAFVNSRQALVRWSNDESLLIDRYDVRHLLDRIPPRPSKSRIVEDTGGGGVSRSQLDAERFLDLPPSDDDDVSGAADNNDKGDLASETTQRSDATGFGAYQAVPFSYGNSDISVGSNGSEFGLKHSGFHPSFAVPESLQSNLPPTEKLHRIMARTALFVSEHGGQSEIVLRVKQGDNPTFGFLMPDNQLHAYFRFLVEHPQLLKADTVQEEKKSDARDNEALVATGGALSLLGSVYGFGEEDDTAPQEDSKEMEPSNPKVADISVVPQFDMGESNLKVVLEDRETIKQRVAAAIKEKTLLVKRNHSVNAPSMSKRGDDIISLQGTVGKPQSSQADKTNEKPLPLEPPSFLKRTMDKIVEFILRNGKEFEAVLIEQDKTAGRFPFLSPSNQYHSYYIKVLQDALESKLLSKNSSDVSKKRGQEASTSDYSVNEQPESLSMDPHRKEKFKMVIGGPKKDSNEPPPKPARQVGVSADQAAAIVLAATRGRSPANFHSTSVTESEAGRTSSIGGLSSHQHRLPILGPSVSNGESADVSVATAIAKTVALAAASEADSSDASLTKEQKLKAERLKRAKMFAAMIKSGCKPTTELVQASGTPTGRLESSAVGSAHEEREGSSIPFDAGPSHRERKYRKKHRSRSKDHDEEEEDSEEDNKHSRKKHRSVEYSHHEEGSRHHRRHRHKHHSDSEDEHRHEKSSRHRHRHKKHDSSEDDWKRSDKKRSKHRSHSGRNREREEEDIGKGIDRSETRSEGASDRVEDVGTAEGIDARPSDATTDIPSDLRAKVRAMLLETL</sequence>
<evidence type="ECO:0000313" key="11">
    <source>
        <dbReference type="Proteomes" id="UP001140949"/>
    </source>
</evidence>
<dbReference type="GO" id="GO:0003723">
    <property type="term" value="F:RNA binding"/>
    <property type="evidence" value="ECO:0007669"/>
    <property type="project" value="UniProtKB-KW"/>
</dbReference>
<feature type="compositionally biased region" description="Basic residues" evidence="7">
    <location>
        <begin position="644"/>
        <end position="656"/>
    </location>
</feature>
<name>A0AAX6EAI8_IRIPA</name>
<feature type="compositionally biased region" description="Basic residues" evidence="7">
    <location>
        <begin position="732"/>
        <end position="744"/>
    </location>
</feature>
<keyword evidence="3" id="KW-0694">RNA-binding</keyword>
<comment type="caution">
    <text evidence="9">The sequence shown here is derived from an EMBL/GenBank/DDBJ whole genome shotgun (WGS) entry which is preliminary data.</text>
</comment>
<keyword evidence="5" id="KW-0804">Transcription</keyword>
<evidence type="ECO:0000313" key="10">
    <source>
        <dbReference type="EMBL" id="KAJ6852787.1"/>
    </source>
</evidence>
<dbReference type="InterPro" id="IPR000061">
    <property type="entry name" value="Surp"/>
</dbReference>
<dbReference type="SMART" id="SM00648">
    <property type="entry name" value="SWAP"/>
    <property type="match status" value="2"/>
</dbReference>
<organism evidence="9 11">
    <name type="scientific">Iris pallida</name>
    <name type="common">Sweet iris</name>
    <dbReference type="NCBI Taxonomy" id="29817"/>
    <lineage>
        <taxon>Eukaryota</taxon>
        <taxon>Viridiplantae</taxon>
        <taxon>Streptophyta</taxon>
        <taxon>Embryophyta</taxon>
        <taxon>Tracheophyta</taxon>
        <taxon>Spermatophyta</taxon>
        <taxon>Magnoliopsida</taxon>
        <taxon>Liliopsida</taxon>
        <taxon>Asparagales</taxon>
        <taxon>Iridaceae</taxon>
        <taxon>Iridoideae</taxon>
        <taxon>Irideae</taxon>
        <taxon>Iris</taxon>
    </lineage>
</organism>
<dbReference type="Gene3D" id="1.10.10.790">
    <property type="entry name" value="Surp module"/>
    <property type="match status" value="2"/>
</dbReference>
<dbReference type="PANTHER" id="PTHR13161:SF15">
    <property type="entry name" value="SPLICING FACTOR, SUPPRESSOR OF WHITE-APRICOT HOMOLOG"/>
    <property type="match status" value="1"/>
</dbReference>
<feature type="region of interest" description="Disordered" evidence="7">
    <location>
        <begin position="427"/>
        <end position="462"/>
    </location>
</feature>
<accession>A0AAX6EAI8</accession>
<evidence type="ECO:0000259" key="8">
    <source>
        <dbReference type="PROSITE" id="PS50128"/>
    </source>
</evidence>
<feature type="region of interest" description="Disordered" evidence="7">
    <location>
        <begin position="605"/>
        <end position="793"/>
    </location>
</feature>
<dbReference type="SMART" id="SM01141">
    <property type="entry name" value="DRY_EERY"/>
    <property type="match status" value="1"/>
</dbReference>
<feature type="domain" description="SURP motif" evidence="8">
    <location>
        <begin position="169"/>
        <end position="211"/>
    </location>
</feature>
<feature type="region of interest" description="Disordered" evidence="7">
    <location>
        <begin position="340"/>
        <end position="365"/>
    </location>
</feature>
<evidence type="ECO:0000256" key="7">
    <source>
        <dbReference type="SAM" id="MobiDB-lite"/>
    </source>
</evidence>
<protein>
    <submittedName>
        <fullName evidence="9">Splicing factor, suppressor of white-apricot-like protein</fullName>
    </submittedName>
</protein>
<dbReference type="InterPro" id="IPR040397">
    <property type="entry name" value="SWAP"/>
</dbReference>
<keyword evidence="2" id="KW-0677">Repeat</keyword>
<feature type="compositionally biased region" description="Polar residues" evidence="7">
    <location>
        <begin position="340"/>
        <end position="353"/>
    </location>
</feature>
<dbReference type="InterPro" id="IPR035967">
    <property type="entry name" value="SWAP/Surp_sf"/>
</dbReference>
<feature type="compositionally biased region" description="Basic and acidic residues" evidence="7">
    <location>
        <begin position="679"/>
        <end position="689"/>
    </location>
</feature>
<dbReference type="EMBL" id="JANAVB010038614">
    <property type="protein sequence ID" value="KAJ6800929.1"/>
    <property type="molecule type" value="Genomic_DNA"/>
</dbReference>
<evidence type="ECO:0000256" key="1">
    <source>
        <dbReference type="ARBA" id="ARBA00022664"/>
    </source>
</evidence>
<feature type="compositionally biased region" description="Basic residues" evidence="7">
    <location>
        <begin position="690"/>
        <end position="700"/>
    </location>
</feature>
<dbReference type="Proteomes" id="UP001140949">
    <property type="component" value="Unassembled WGS sequence"/>
</dbReference>
<keyword evidence="1" id="KW-0507">mRNA processing</keyword>
<dbReference type="EMBL" id="JANAVB010001597">
    <property type="protein sequence ID" value="KAJ6852787.1"/>
    <property type="molecule type" value="Genomic_DNA"/>
</dbReference>
<feature type="compositionally biased region" description="Polar residues" evidence="7">
    <location>
        <begin position="509"/>
        <end position="531"/>
    </location>
</feature>
<evidence type="ECO:0000256" key="4">
    <source>
        <dbReference type="ARBA" id="ARBA00023015"/>
    </source>
</evidence>
<evidence type="ECO:0000313" key="9">
    <source>
        <dbReference type="EMBL" id="KAJ6800929.1"/>
    </source>
</evidence>
<proteinExistence type="predicted"/>
<keyword evidence="6" id="KW-0508">mRNA splicing</keyword>
<evidence type="ECO:0000256" key="6">
    <source>
        <dbReference type="ARBA" id="ARBA00023187"/>
    </source>
</evidence>
<feature type="compositionally biased region" description="Basic residues" evidence="7">
    <location>
        <begin position="710"/>
        <end position="722"/>
    </location>
</feature>
<dbReference type="Pfam" id="PF01805">
    <property type="entry name" value="Surp"/>
    <property type="match status" value="2"/>
</dbReference>
<dbReference type="AlphaFoldDB" id="A0AAX6EAI8"/>
<evidence type="ECO:0000256" key="2">
    <source>
        <dbReference type="ARBA" id="ARBA00022737"/>
    </source>
</evidence>
<keyword evidence="11" id="KW-1185">Reference proteome</keyword>
<feature type="region of interest" description="Disordered" evidence="7">
    <location>
        <begin position="507"/>
        <end position="542"/>
    </location>
</feature>
<feature type="compositionally biased region" description="Polar residues" evidence="7">
    <location>
        <begin position="440"/>
        <end position="454"/>
    </location>
</feature>
<feature type="region of interest" description="Disordered" evidence="7">
    <location>
        <begin position="53"/>
        <end position="108"/>
    </location>
</feature>
<dbReference type="PROSITE" id="PS50128">
    <property type="entry name" value="SURP"/>
    <property type="match status" value="2"/>
</dbReference>
<dbReference type="SUPFAM" id="SSF109905">
    <property type="entry name" value="Surp module (SWAP domain)"/>
    <property type="match status" value="2"/>
</dbReference>
<reference evidence="9" key="1">
    <citation type="journal article" date="2023" name="GigaByte">
        <title>Genome assembly of the bearded iris, Iris pallida Lam.</title>
        <authorList>
            <person name="Bruccoleri R.E."/>
            <person name="Oakeley E.J."/>
            <person name="Faust A.M.E."/>
            <person name="Altorfer M."/>
            <person name="Dessus-Babus S."/>
            <person name="Burckhardt D."/>
            <person name="Oertli M."/>
            <person name="Naumann U."/>
            <person name="Petersen F."/>
            <person name="Wong J."/>
        </authorList>
    </citation>
    <scope>NUCLEOTIDE SEQUENCE</scope>
    <source>
        <strain evidence="9">GSM-AAB239-AS_SAM_17_03QT</strain>
    </source>
</reference>
<evidence type="ECO:0000256" key="3">
    <source>
        <dbReference type="ARBA" id="ARBA00022884"/>
    </source>
</evidence>
<dbReference type="Pfam" id="PF09750">
    <property type="entry name" value="DRY_EERY"/>
    <property type="match status" value="1"/>
</dbReference>
<evidence type="ECO:0000256" key="5">
    <source>
        <dbReference type="ARBA" id="ARBA00023163"/>
    </source>
</evidence>
<dbReference type="InterPro" id="IPR019147">
    <property type="entry name" value="SWAP_N_domain"/>
</dbReference>
<reference evidence="9" key="2">
    <citation type="submission" date="2023-04" db="EMBL/GenBank/DDBJ databases">
        <authorList>
            <person name="Bruccoleri R.E."/>
            <person name="Oakeley E.J."/>
            <person name="Faust A.-M."/>
            <person name="Dessus-Babus S."/>
            <person name="Altorfer M."/>
            <person name="Burckhardt D."/>
            <person name="Oertli M."/>
            <person name="Naumann U."/>
            <person name="Petersen F."/>
            <person name="Wong J."/>
        </authorList>
    </citation>
    <scope>NUCLEOTIDE SEQUENCE</scope>
    <source>
        <strain evidence="9">GSM-AAB239-AS_SAM_17_03QT</strain>
        <tissue evidence="9">Leaf</tissue>
    </source>
</reference>
<gene>
    <name evidence="9" type="ORF">M6B38_201195</name>
    <name evidence="10" type="ORF">M6B38_253205</name>
</gene>
<dbReference type="GO" id="GO:0000395">
    <property type="term" value="P:mRNA 5'-splice site recognition"/>
    <property type="evidence" value="ECO:0007669"/>
    <property type="project" value="TreeGrafter"/>
</dbReference>
<feature type="compositionally biased region" description="Basic and acidic residues" evidence="7">
    <location>
        <begin position="745"/>
        <end position="774"/>
    </location>
</feature>
<dbReference type="PANTHER" id="PTHR13161">
    <property type="entry name" value="SPLICING FACTOR SUPPRESSOR OF WHITE APRICOT"/>
    <property type="match status" value="1"/>
</dbReference>
<keyword evidence="4" id="KW-0805">Transcription regulation</keyword>
<feature type="domain" description="SURP motif" evidence="8">
    <location>
        <begin position="371"/>
        <end position="413"/>
    </location>
</feature>